<organism evidence="9 10">
    <name type="scientific">Halalkalibacter suaedae</name>
    <dbReference type="NCBI Taxonomy" id="2822140"/>
    <lineage>
        <taxon>Bacteria</taxon>
        <taxon>Bacillati</taxon>
        <taxon>Bacillota</taxon>
        <taxon>Bacilli</taxon>
        <taxon>Bacillales</taxon>
        <taxon>Bacillaceae</taxon>
        <taxon>Halalkalibacter</taxon>
    </lineage>
</organism>
<evidence type="ECO:0000256" key="8">
    <source>
        <dbReference type="ARBA" id="ARBA00032386"/>
    </source>
</evidence>
<keyword evidence="4 9" id="KW-0808">Transferase</keyword>
<dbReference type="AlphaFoldDB" id="A0A941AN44"/>
<dbReference type="GO" id="GO:0006096">
    <property type="term" value="P:glycolytic process"/>
    <property type="evidence" value="ECO:0007669"/>
    <property type="project" value="InterPro"/>
</dbReference>
<comment type="caution">
    <text evidence="9">The sequence shown here is derived from an EMBL/GenBank/DDBJ whole genome shotgun (WGS) entry which is preliminary data.</text>
</comment>
<keyword evidence="6" id="KW-0418">Kinase</keyword>
<dbReference type="InterPro" id="IPR043129">
    <property type="entry name" value="ATPase_NBD"/>
</dbReference>
<evidence type="ECO:0000256" key="6">
    <source>
        <dbReference type="ARBA" id="ARBA00022777"/>
    </source>
</evidence>
<keyword evidence="5" id="KW-0547">Nucleotide-binding</keyword>
<evidence type="ECO:0000313" key="10">
    <source>
        <dbReference type="Proteomes" id="UP000678228"/>
    </source>
</evidence>
<evidence type="ECO:0000256" key="1">
    <source>
        <dbReference type="ARBA" id="ARBA00006479"/>
    </source>
</evidence>
<protein>
    <recommendedName>
        <fullName evidence="3">Glucokinase</fullName>
        <ecNumber evidence="2">2.7.1.2</ecNumber>
    </recommendedName>
    <alternativeName>
        <fullName evidence="8">Glucose kinase</fullName>
    </alternativeName>
</protein>
<evidence type="ECO:0000256" key="7">
    <source>
        <dbReference type="ARBA" id="ARBA00022840"/>
    </source>
</evidence>
<dbReference type="SUPFAM" id="SSF53067">
    <property type="entry name" value="Actin-like ATPase domain"/>
    <property type="match status" value="1"/>
</dbReference>
<evidence type="ECO:0000313" key="9">
    <source>
        <dbReference type="EMBL" id="MBP3951235.1"/>
    </source>
</evidence>
<keyword evidence="7" id="KW-0067">ATP-binding</keyword>
<dbReference type="PROSITE" id="PS01125">
    <property type="entry name" value="ROK"/>
    <property type="match status" value="1"/>
</dbReference>
<evidence type="ECO:0000256" key="2">
    <source>
        <dbReference type="ARBA" id="ARBA00012323"/>
    </source>
</evidence>
<sequence length="320" mass="33022">MMEKWFVGVDIGGTTIKMAFVTGEGEIISKWEIPTNTANGGTEIPEDIAEAIRQKSAELGESVDHLQAIGVGAPGFINMDTGFIYQAVNIGWKDFALKDLLEKETGLPVTVDNDANIAALGEMWRGSGDGARDLLCVTLGTGVGGGIVANGQILNGANGMAGEIGHNTVIAEGGMPCNCGKTGCLETVASATGIKRLAMNALADGSPSTLADLLEQHGAISSKEVFEAAELGDEVAQSVVHEVCFHLGLALANLANALNPAKIVVGGGVSKAGQHLLDPLESEFRRFALPRVAEGAEFKIATLGNDAGVIGGAWIAKQLS</sequence>
<dbReference type="Gene3D" id="3.30.420.40">
    <property type="match status" value="2"/>
</dbReference>
<dbReference type="NCBIfam" id="TIGR00744">
    <property type="entry name" value="ROK_glcA_fam"/>
    <property type="match status" value="1"/>
</dbReference>
<dbReference type="EMBL" id="JAGKSQ010000003">
    <property type="protein sequence ID" value="MBP3951235.1"/>
    <property type="molecule type" value="Genomic_DNA"/>
</dbReference>
<dbReference type="InterPro" id="IPR004654">
    <property type="entry name" value="ROK_glcA"/>
</dbReference>
<keyword evidence="10" id="KW-1185">Reference proteome</keyword>
<evidence type="ECO:0000256" key="3">
    <source>
        <dbReference type="ARBA" id="ARBA00014701"/>
    </source>
</evidence>
<comment type="similarity">
    <text evidence="1">Belongs to the ROK (NagC/XylR) family.</text>
</comment>
<dbReference type="Proteomes" id="UP000678228">
    <property type="component" value="Unassembled WGS sequence"/>
</dbReference>
<gene>
    <name evidence="9" type="ORF">J7W16_08805</name>
</gene>
<dbReference type="Pfam" id="PF00480">
    <property type="entry name" value="ROK"/>
    <property type="match status" value="1"/>
</dbReference>
<dbReference type="GO" id="GO:0004340">
    <property type="term" value="F:glucokinase activity"/>
    <property type="evidence" value="ECO:0007669"/>
    <property type="project" value="UniProtKB-EC"/>
</dbReference>
<dbReference type="InterPro" id="IPR049874">
    <property type="entry name" value="ROK_cs"/>
</dbReference>
<accession>A0A941AN44</accession>
<dbReference type="PANTHER" id="PTHR18964">
    <property type="entry name" value="ROK (REPRESSOR, ORF, KINASE) FAMILY"/>
    <property type="match status" value="1"/>
</dbReference>
<proteinExistence type="inferred from homology"/>
<name>A0A941AN44_9BACI</name>
<evidence type="ECO:0000256" key="5">
    <source>
        <dbReference type="ARBA" id="ARBA00022741"/>
    </source>
</evidence>
<dbReference type="CDD" id="cd24062">
    <property type="entry name" value="ASKHA_NBD_ROK_BsGLK-like"/>
    <property type="match status" value="1"/>
</dbReference>
<dbReference type="PANTHER" id="PTHR18964:SF149">
    <property type="entry name" value="BIFUNCTIONAL UDP-N-ACETYLGLUCOSAMINE 2-EPIMERASE_N-ACETYLMANNOSAMINE KINASE"/>
    <property type="match status" value="1"/>
</dbReference>
<evidence type="ECO:0000256" key="4">
    <source>
        <dbReference type="ARBA" id="ARBA00022679"/>
    </source>
</evidence>
<dbReference type="EC" id="2.7.1.2" evidence="2"/>
<dbReference type="GO" id="GO:0005524">
    <property type="term" value="F:ATP binding"/>
    <property type="evidence" value="ECO:0007669"/>
    <property type="project" value="UniProtKB-KW"/>
</dbReference>
<reference evidence="9" key="1">
    <citation type="submission" date="2021-03" db="EMBL/GenBank/DDBJ databases">
        <title>Bacillus suaedae sp. nov., isolated from Suaeda aralocaspica.</title>
        <authorList>
            <person name="Lei R.F.R."/>
        </authorList>
    </citation>
    <scope>NUCLEOTIDE SEQUENCE</scope>
    <source>
        <strain evidence="9">YZJH907-2</strain>
    </source>
</reference>
<dbReference type="InterPro" id="IPR000600">
    <property type="entry name" value="ROK"/>
</dbReference>
<dbReference type="RefSeq" id="WP_210596928.1">
    <property type="nucleotide sequence ID" value="NZ_JAGKSQ010000003.1"/>
</dbReference>
<dbReference type="GO" id="GO:0005737">
    <property type="term" value="C:cytoplasm"/>
    <property type="evidence" value="ECO:0007669"/>
    <property type="project" value="InterPro"/>
</dbReference>